<protein>
    <submittedName>
        <fullName evidence="2">Uncharacterized protein</fullName>
    </submittedName>
</protein>
<organism evidence="2">
    <name type="scientific">Arundo donax</name>
    <name type="common">Giant reed</name>
    <name type="synonym">Donax arundinaceus</name>
    <dbReference type="NCBI Taxonomy" id="35708"/>
    <lineage>
        <taxon>Eukaryota</taxon>
        <taxon>Viridiplantae</taxon>
        <taxon>Streptophyta</taxon>
        <taxon>Embryophyta</taxon>
        <taxon>Tracheophyta</taxon>
        <taxon>Spermatophyta</taxon>
        <taxon>Magnoliopsida</taxon>
        <taxon>Liliopsida</taxon>
        <taxon>Poales</taxon>
        <taxon>Poaceae</taxon>
        <taxon>PACMAD clade</taxon>
        <taxon>Arundinoideae</taxon>
        <taxon>Arundineae</taxon>
        <taxon>Arundo</taxon>
    </lineage>
</organism>
<reference evidence="2" key="2">
    <citation type="journal article" date="2015" name="Data Brief">
        <title>Shoot transcriptome of the giant reed, Arundo donax.</title>
        <authorList>
            <person name="Barrero R.A."/>
            <person name="Guerrero F.D."/>
            <person name="Moolhuijzen P."/>
            <person name="Goolsby J.A."/>
            <person name="Tidwell J."/>
            <person name="Bellgard S.E."/>
            <person name="Bellgard M.I."/>
        </authorList>
    </citation>
    <scope>NUCLEOTIDE SEQUENCE</scope>
    <source>
        <tissue evidence="2">Shoot tissue taken approximately 20 cm above the soil surface</tissue>
    </source>
</reference>
<feature type="region of interest" description="Disordered" evidence="1">
    <location>
        <begin position="74"/>
        <end position="129"/>
    </location>
</feature>
<sequence>MAQRPPAKVASDFNRQPTESSLDRCLPIRCIAISMRCLLLSAACIKGEHKFISKQHNNSSCKTQISQMDHSDKYFTPLLGTNPPNPRPQNPNFQYMQNFPPNQSTSFTPSQFAPNKFQPFSESLKQPTS</sequence>
<dbReference type="EMBL" id="GBRH01183108">
    <property type="protein sequence ID" value="JAE14788.1"/>
    <property type="molecule type" value="Transcribed_RNA"/>
</dbReference>
<reference evidence="2" key="1">
    <citation type="submission" date="2014-09" db="EMBL/GenBank/DDBJ databases">
        <authorList>
            <person name="Magalhaes I.L.F."/>
            <person name="Oliveira U."/>
            <person name="Santos F.R."/>
            <person name="Vidigal T.H.D.A."/>
            <person name="Brescovit A.D."/>
            <person name="Santos A.J."/>
        </authorList>
    </citation>
    <scope>NUCLEOTIDE SEQUENCE</scope>
    <source>
        <tissue evidence="2">Shoot tissue taken approximately 20 cm above the soil surface</tissue>
    </source>
</reference>
<accession>A0A0A9G2A4</accession>
<evidence type="ECO:0000256" key="1">
    <source>
        <dbReference type="SAM" id="MobiDB-lite"/>
    </source>
</evidence>
<evidence type="ECO:0000313" key="2">
    <source>
        <dbReference type="EMBL" id="JAE14788.1"/>
    </source>
</evidence>
<feature type="compositionally biased region" description="Polar residues" evidence="1">
    <location>
        <begin position="93"/>
        <end position="129"/>
    </location>
</feature>
<name>A0A0A9G2A4_ARUDO</name>
<proteinExistence type="predicted"/>
<dbReference type="AlphaFoldDB" id="A0A0A9G2A4"/>